<dbReference type="GO" id="GO:0003730">
    <property type="term" value="F:mRNA 3'-UTR binding"/>
    <property type="evidence" value="ECO:0007669"/>
    <property type="project" value="TreeGrafter"/>
</dbReference>
<feature type="domain" description="PUM-HD" evidence="5">
    <location>
        <begin position="47"/>
        <end position="406"/>
    </location>
</feature>
<organism evidence="6 7">
    <name type="scientific">Eutypa lata (strain UCR-EL1)</name>
    <name type="common">Grapevine dieback disease fungus</name>
    <name type="synonym">Eutypa armeniacae</name>
    <dbReference type="NCBI Taxonomy" id="1287681"/>
    <lineage>
        <taxon>Eukaryota</taxon>
        <taxon>Fungi</taxon>
        <taxon>Dikarya</taxon>
        <taxon>Ascomycota</taxon>
        <taxon>Pezizomycotina</taxon>
        <taxon>Sordariomycetes</taxon>
        <taxon>Xylariomycetidae</taxon>
        <taxon>Xylariales</taxon>
        <taxon>Diatrypaceae</taxon>
        <taxon>Eutypa</taxon>
    </lineage>
</organism>
<dbReference type="PANTHER" id="PTHR12537:SF12">
    <property type="entry name" value="MATERNAL PROTEIN PUMILIO"/>
    <property type="match status" value="1"/>
</dbReference>
<dbReference type="OrthoDB" id="668540at2759"/>
<evidence type="ECO:0000256" key="3">
    <source>
        <dbReference type="PROSITE-ProRule" id="PRU00317"/>
    </source>
</evidence>
<dbReference type="STRING" id="1287681.M7TLF3"/>
<dbReference type="PANTHER" id="PTHR12537">
    <property type="entry name" value="RNA BINDING PROTEIN PUMILIO-RELATED"/>
    <property type="match status" value="1"/>
</dbReference>
<feature type="repeat" description="Pumilio" evidence="3">
    <location>
        <begin position="283"/>
        <end position="319"/>
    </location>
</feature>
<dbReference type="InterPro" id="IPR033712">
    <property type="entry name" value="Pumilio_RNA-bd"/>
</dbReference>
<feature type="repeat" description="Pumilio" evidence="3">
    <location>
        <begin position="140"/>
        <end position="175"/>
    </location>
</feature>
<evidence type="ECO:0000256" key="4">
    <source>
        <dbReference type="SAM" id="MobiDB-lite"/>
    </source>
</evidence>
<comment type="function">
    <text evidence="2">RNA-binding nucleolar protein required for pre-rRNA processing. Involved in production of 18S rRNA and assembly of small ribosomal subunit.</text>
</comment>
<sequence length="473" mass="52302">MSQYSNPYDQFSQNPHFRPGVQLYPYVPAPVHVPIRPSKDVDPGKGVRSVLLEEFRGNGKSKRYELKDIYDHVVEFSGDQHGSRFIQERLTTANSDEKDQVFREVEPNAIQLMKDVFGNYVIQKFFEHGNQVQKKILATMMKGKVAELSTQMYACRVVQKALEHVLVEQQAEIVEELKQKLMYIVKDSNGNHVVQKIIQMFPNQCIPAVMDVFHGQVDQLAAHNYGCRVIQRILECGSDAEKSSTMAEIHTHANFLITDTFGNYVAQHIIEHGEPEDRDKMIELVTKNVATFSKHKFASNVVEQCIEFGTPEQRKAIQAQLCVVNSDGSSPLPFVIKDQFGNYVIQWEAFVKDVNASCLNIKKWGGSNGGGNGTKQIVAIDRLINEIIQERATNGTNPRPTVTTTIPSLPGGQGLQGDAASTGPTPSLTTEQSSPQSIGPPSTNADNIEDSVTGKAEPPVNGQSAPIAQVNGV</sequence>
<evidence type="ECO:0000256" key="2">
    <source>
        <dbReference type="ARBA" id="ARBA00024893"/>
    </source>
</evidence>
<feature type="repeat" description="Pumilio" evidence="3">
    <location>
        <begin position="68"/>
        <end position="103"/>
    </location>
</feature>
<evidence type="ECO:0000259" key="5">
    <source>
        <dbReference type="PROSITE" id="PS50303"/>
    </source>
</evidence>
<evidence type="ECO:0000256" key="1">
    <source>
        <dbReference type="ARBA" id="ARBA00022737"/>
    </source>
</evidence>
<feature type="compositionally biased region" description="Polar residues" evidence="4">
    <location>
        <begin position="461"/>
        <end position="473"/>
    </location>
</feature>
<keyword evidence="1" id="KW-0677">Repeat</keyword>
<dbReference type="eggNOG" id="KOG1488">
    <property type="taxonomic scope" value="Eukaryota"/>
</dbReference>
<dbReference type="Gene3D" id="1.25.10.10">
    <property type="entry name" value="Leucine-rich Repeat Variant"/>
    <property type="match status" value="1"/>
</dbReference>
<proteinExistence type="predicted"/>
<dbReference type="KEGG" id="ela:UCREL1_2207"/>
<dbReference type="GO" id="GO:0000288">
    <property type="term" value="P:nuclear-transcribed mRNA catabolic process, deadenylation-dependent decay"/>
    <property type="evidence" value="ECO:0007669"/>
    <property type="project" value="TreeGrafter"/>
</dbReference>
<dbReference type="PROSITE" id="PS50303">
    <property type="entry name" value="PUM_HD"/>
    <property type="match status" value="1"/>
</dbReference>
<dbReference type="CDD" id="cd07920">
    <property type="entry name" value="Pumilio"/>
    <property type="match status" value="1"/>
</dbReference>
<dbReference type="InterPro" id="IPR001313">
    <property type="entry name" value="Pumilio_RNA-bd_rpt"/>
</dbReference>
<dbReference type="Pfam" id="PF00806">
    <property type="entry name" value="PUF"/>
    <property type="match status" value="8"/>
</dbReference>
<dbReference type="InterPro" id="IPR016024">
    <property type="entry name" value="ARM-type_fold"/>
</dbReference>
<dbReference type="AlphaFoldDB" id="M7TLF3"/>
<dbReference type="SUPFAM" id="SSF48371">
    <property type="entry name" value="ARM repeat"/>
    <property type="match status" value="1"/>
</dbReference>
<dbReference type="Proteomes" id="UP000012174">
    <property type="component" value="Unassembled WGS sequence"/>
</dbReference>
<dbReference type="GO" id="GO:0005737">
    <property type="term" value="C:cytoplasm"/>
    <property type="evidence" value="ECO:0007669"/>
    <property type="project" value="TreeGrafter"/>
</dbReference>
<dbReference type="EMBL" id="KB705790">
    <property type="protein sequence ID" value="EMR70771.1"/>
    <property type="molecule type" value="Genomic_DNA"/>
</dbReference>
<dbReference type="SMART" id="SM00025">
    <property type="entry name" value="Pumilio"/>
    <property type="match status" value="7"/>
</dbReference>
<reference evidence="7" key="1">
    <citation type="journal article" date="2013" name="Genome Announc.">
        <title>Draft genome sequence of the grapevine dieback fungus Eutypa lata UCR-EL1.</title>
        <authorList>
            <person name="Blanco-Ulate B."/>
            <person name="Rolshausen P.E."/>
            <person name="Cantu D."/>
        </authorList>
    </citation>
    <scope>NUCLEOTIDE SEQUENCE [LARGE SCALE GENOMIC DNA]</scope>
    <source>
        <strain evidence="7">UCR-EL1</strain>
    </source>
</reference>
<feature type="region of interest" description="Disordered" evidence="4">
    <location>
        <begin position="390"/>
        <end position="473"/>
    </location>
</feature>
<dbReference type="HOGENOM" id="CLU_004017_8_0_1"/>
<dbReference type="InterPro" id="IPR033133">
    <property type="entry name" value="PUM-HD"/>
</dbReference>
<evidence type="ECO:0000313" key="7">
    <source>
        <dbReference type="Proteomes" id="UP000012174"/>
    </source>
</evidence>
<feature type="compositionally biased region" description="Polar residues" evidence="4">
    <location>
        <begin position="391"/>
        <end position="407"/>
    </location>
</feature>
<dbReference type="PROSITE" id="PS50302">
    <property type="entry name" value="PUM"/>
    <property type="match status" value="5"/>
</dbReference>
<evidence type="ECO:0000313" key="6">
    <source>
        <dbReference type="EMBL" id="EMR70771.1"/>
    </source>
</evidence>
<keyword evidence="7" id="KW-1185">Reference proteome</keyword>
<gene>
    <name evidence="6" type="ORF">UCREL1_2207</name>
</gene>
<dbReference type="InterPro" id="IPR011989">
    <property type="entry name" value="ARM-like"/>
</dbReference>
<protein>
    <submittedName>
        <fullName evidence="6">Putative pumilio domain-containing protein</fullName>
    </submittedName>
</protein>
<feature type="repeat" description="Pumilio" evidence="3">
    <location>
        <begin position="104"/>
        <end position="139"/>
    </location>
</feature>
<dbReference type="OMA" id="FMETINH"/>
<name>M7TLF3_EUTLA</name>
<accession>M7TLF3</accession>
<feature type="repeat" description="Pumilio" evidence="3">
    <location>
        <begin position="211"/>
        <end position="248"/>
    </location>
</feature>
<feature type="compositionally biased region" description="Polar residues" evidence="4">
    <location>
        <begin position="422"/>
        <end position="446"/>
    </location>
</feature>